<organism evidence="3 4">
    <name type="scientific">Chlamydomonas eustigma</name>
    <dbReference type="NCBI Taxonomy" id="1157962"/>
    <lineage>
        <taxon>Eukaryota</taxon>
        <taxon>Viridiplantae</taxon>
        <taxon>Chlorophyta</taxon>
        <taxon>core chlorophytes</taxon>
        <taxon>Chlorophyceae</taxon>
        <taxon>CS clade</taxon>
        <taxon>Chlamydomonadales</taxon>
        <taxon>Chlamydomonadaceae</taxon>
        <taxon>Chlamydomonas</taxon>
    </lineage>
</organism>
<dbReference type="GO" id="GO:0005524">
    <property type="term" value="F:ATP binding"/>
    <property type="evidence" value="ECO:0007669"/>
    <property type="project" value="InterPro"/>
</dbReference>
<accession>A0A250XC98</accession>
<dbReference type="InterPro" id="IPR004499">
    <property type="entry name" value="Pro-tRNA-ligase_IIa_arc-type"/>
</dbReference>
<comment type="caution">
    <text evidence="3">The sequence shown here is derived from an EMBL/GenBank/DDBJ whole genome shotgun (WGS) entry which is preliminary data.</text>
</comment>
<evidence type="ECO:0000313" key="3">
    <source>
        <dbReference type="EMBL" id="GAX80715.1"/>
    </source>
</evidence>
<evidence type="ECO:0000313" key="4">
    <source>
        <dbReference type="Proteomes" id="UP000232323"/>
    </source>
</evidence>
<dbReference type="PANTHER" id="PTHR43382:SF2">
    <property type="entry name" value="BIFUNCTIONAL GLUTAMATE_PROLINE--TRNA LIGASE"/>
    <property type="match status" value="1"/>
</dbReference>
<dbReference type="Pfam" id="PF03129">
    <property type="entry name" value="HGTP_anticodon"/>
    <property type="match status" value="1"/>
</dbReference>
<gene>
    <name evidence="3" type="ORF">CEUSTIGMA_g8150.t1</name>
</gene>
<feature type="region of interest" description="Disordered" evidence="1">
    <location>
        <begin position="219"/>
        <end position="255"/>
    </location>
</feature>
<dbReference type="InterPro" id="IPR036621">
    <property type="entry name" value="Anticodon-bd_dom_sf"/>
</dbReference>
<reference evidence="3 4" key="1">
    <citation type="submission" date="2017-08" db="EMBL/GenBank/DDBJ databases">
        <title>Acidophilic green algal genome provides insights into adaptation to an acidic environment.</title>
        <authorList>
            <person name="Hirooka S."/>
            <person name="Hirose Y."/>
            <person name="Kanesaki Y."/>
            <person name="Higuchi S."/>
            <person name="Fujiwara T."/>
            <person name="Onuma R."/>
            <person name="Era A."/>
            <person name="Ohbayashi R."/>
            <person name="Uzuka A."/>
            <person name="Nozaki H."/>
            <person name="Yoshikawa H."/>
            <person name="Miyagishima S.Y."/>
        </authorList>
    </citation>
    <scope>NUCLEOTIDE SEQUENCE [LARGE SCALE GENOMIC DNA]</scope>
    <source>
        <strain evidence="3 4">NIES-2499</strain>
    </source>
</reference>
<dbReference type="InterPro" id="IPR004154">
    <property type="entry name" value="Anticodon-bd"/>
</dbReference>
<protein>
    <recommendedName>
        <fullName evidence="2">Anticodon-binding domain-containing protein</fullName>
    </recommendedName>
</protein>
<dbReference type="OrthoDB" id="548194at2759"/>
<feature type="domain" description="Anticodon-binding" evidence="2">
    <location>
        <begin position="41"/>
        <end position="119"/>
    </location>
</feature>
<name>A0A250XC98_9CHLO</name>
<dbReference type="EMBL" id="BEGY01000056">
    <property type="protein sequence ID" value="GAX80715.1"/>
    <property type="molecule type" value="Genomic_DNA"/>
</dbReference>
<dbReference type="GO" id="GO:0005737">
    <property type="term" value="C:cytoplasm"/>
    <property type="evidence" value="ECO:0007669"/>
    <property type="project" value="InterPro"/>
</dbReference>
<sequence>MEGKSYKPQKYKRKLFVAEGAGKTRRERKKEKNAQKSAIRVVVLPIFWEERTDEMKSVLEAAKKVEGLLSTLGVRVVVDDNNKFKPGPRMKHWEELGVPVRVEVGPQDVAKGSCVVAKAGEPGTVAQKTTVKMSTMLVKHVRRALTDAGVLVLKDATQEGDDEGDDALSEDEGVVLRVKGEGGVSSAGQSGVPEDGGAGGDDMDDFELEVEAEEEVLTMSKKELAKRKRKKDKAKKKATKLQGMSPLNISEGAMAHGTGDAVNKLKGAEVSREKSKTVIF</sequence>
<feature type="region of interest" description="Disordered" evidence="1">
    <location>
        <begin position="180"/>
        <end position="204"/>
    </location>
</feature>
<dbReference type="SUPFAM" id="SSF52954">
    <property type="entry name" value="Class II aaRS ABD-related"/>
    <property type="match status" value="1"/>
</dbReference>
<proteinExistence type="predicted"/>
<dbReference type="GO" id="GO:0004827">
    <property type="term" value="F:proline-tRNA ligase activity"/>
    <property type="evidence" value="ECO:0007669"/>
    <property type="project" value="InterPro"/>
</dbReference>
<evidence type="ECO:0000256" key="1">
    <source>
        <dbReference type="SAM" id="MobiDB-lite"/>
    </source>
</evidence>
<dbReference type="STRING" id="1157962.A0A250XC98"/>
<dbReference type="GO" id="GO:0006433">
    <property type="term" value="P:prolyl-tRNA aminoacylation"/>
    <property type="evidence" value="ECO:0007669"/>
    <property type="project" value="InterPro"/>
</dbReference>
<dbReference type="Proteomes" id="UP000232323">
    <property type="component" value="Unassembled WGS sequence"/>
</dbReference>
<evidence type="ECO:0000259" key="2">
    <source>
        <dbReference type="Pfam" id="PF03129"/>
    </source>
</evidence>
<dbReference type="PANTHER" id="PTHR43382">
    <property type="entry name" value="PROLYL-TRNA SYNTHETASE"/>
    <property type="match status" value="1"/>
</dbReference>
<dbReference type="GO" id="GO:0017101">
    <property type="term" value="C:aminoacyl-tRNA synthetase multienzyme complex"/>
    <property type="evidence" value="ECO:0007669"/>
    <property type="project" value="TreeGrafter"/>
</dbReference>
<dbReference type="AlphaFoldDB" id="A0A250XC98"/>
<keyword evidence="4" id="KW-1185">Reference proteome</keyword>
<feature type="compositionally biased region" description="Basic residues" evidence="1">
    <location>
        <begin position="224"/>
        <end position="239"/>
    </location>
</feature>
<dbReference type="Gene3D" id="3.40.50.800">
    <property type="entry name" value="Anticodon-binding domain"/>
    <property type="match status" value="1"/>
</dbReference>